<feature type="domain" description="HTH tetR-type" evidence="3">
    <location>
        <begin position="14"/>
        <end position="74"/>
    </location>
</feature>
<dbReference type="SUPFAM" id="SSF46689">
    <property type="entry name" value="Homeodomain-like"/>
    <property type="match status" value="1"/>
</dbReference>
<dbReference type="InterPro" id="IPR001647">
    <property type="entry name" value="HTH_TetR"/>
</dbReference>
<comment type="caution">
    <text evidence="4">The sequence shown here is derived from an EMBL/GenBank/DDBJ whole genome shotgun (WGS) entry which is preliminary data.</text>
</comment>
<dbReference type="Proteomes" id="UP000295117">
    <property type="component" value="Unassembled WGS sequence"/>
</dbReference>
<dbReference type="GO" id="GO:0000976">
    <property type="term" value="F:transcription cis-regulatory region binding"/>
    <property type="evidence" value="ECO:0007669"/>
    <property type="project" value="TreeGrafter"/>
</dbReference>
<name>A0A4R8RZH6_9MYCO</name>
<evidence type="ECO:0000313" key="5">
    <source>
        <dbReference type="Proteomes" id="UP000295117"/>
    </source>
</evidence>
<dbReference type="AlphaFoldDB" id="A0A4R8RZH6"/>
<protein>
    <submittedName>
        <fullName evidence="4">HTH-type transcriptional repressor KstR2</fullName>
    </submittedName>
</protein>
<dbReference type="PANTHER" id="PTHR30055">
    <property type="entry name" value="HTH-TYPE TRANSCRIPTIONAL REGULATOR RUTR"/>
    <property type="match status" value="1"/>
</dbReference>
<dbReference type="RefSeq" id="WP_134073988.1">
    <property type="nucleotide sequence ID" value="NZ_PECH01000010.1"/>
</dbReference>
<sequence>MTNIAAEPTGIAHDSTDQRLLGAAERLFAERGVDAVSLRAIMAAAGTNVASVHYHFGSKERLIEALLDKYLNQLERRRFALLDVAEKAGTLRAIAEAIVVPLAEIGEEGGTAWLSTLGKLLISGHPALIPMSVSFQPQAARLQELIVRLRPTASLPSIRFGVTHAVTLTCVVLGDIPHTNRLMSLSGTYLDEGQMNAQLVDMVTAILAGPPLED</sequence>
<dbReference type="Pfam" id="PF00440">
    <property type="entry name" value="TetR_N"/>
    <property type="match status" value="1"/>
</dbReference>
<dbReference type="InterPro" id="IPR050109">
    <property type="entry name" value="HTH-type_TetR-like_transc_reg"/>
</dbReference>
<keyword evidence="1 2" id="KW-0238">DNA-binding</keyword>
<accession>A0A4R8RZH6</accession>
<evidence type="ECO:0000256" key="2">
    <source>
        <dbReference type="PROSITE-ProRule" id="PRU00335"/>
    </source>
</evidence>
<dbReference type="EMBL" id="PECH01000010">
    <property type="protein sequence ID" value="TDZ77392.1"/>
    <property type="molecule type" value="Genomic_DNA"/>
</dbReference>
<evidence type="ECO:0000256" key="1">
    <source>
        <dbReference type="ARBA" id="ARBA00023125"/>
    </source>
</evidence>
<evidence type="ECO:0000259" key="3">
    <source>
        <dbReference type="PROSITE" id="PS50977"/>
    </source>
</evidence>
<dbReference type="Gene3D" id="1.10.357.10">
    <property type="entry name" value="Tetracycline Repressor, domain 2"/>
    <property type="match status" value="1"/>
</dbReference>
<proteinExistence type="predicted"/>
<evidence type="ECO:0000313" key="4">
    <source>
        <dbReference type="EMBL" id="TDZ77392.1"/>
    </source>
</evidence>
<dbReference type="GO" id="GO:0003700">
    <property type="term" value="F:DNA-binding transcription factor activity"/>
    <property type="evidence" value="ECO:0007669"/>
    <property type="project" value="TreeGrafter"/>
</dbReference>
<dbReference type="PANTHER" id="PTHR30055:SF235">
    <property type="entry name" value="TRANSCRIPTIONAL REGULATORY PROTEIN"/>
    <property type="match status" value="1"/>
</dbReference>
<dbReference type="PROSITE" id="PS50977">
    <property type="entry name" value="HTH_TETR_2"/>
    <property type="match status" value="1"/>
</dbReference>
<organism evidence="4 5">
    <name type="scientific">Mycobacteroides salmoniphilum</name>
    <dbReference type="NCBI Taxonomy" id="404941"/>
    <lineage>
        <taxon>Bacteria</taxon>
        <taxon>Bacillati</taxon>
        <taxon>Actinomycetota</taxon>
        <taxon>Actinomycetes</taxon>
        <taxon>Mycobacteriales</taxon>
        <taxon>Mycobacteriaceae</taxon>
        <taxon>Mycobacteroides</taxon>
    </lineage>
</organism>
<reference evidence="4 5" key="1">
    <citation type="journal article" date="2019" name="Sci. Rep.">
        <title>Extended insight into the Mycobacterium chelonae-abscessus complex through whole genome sequencing of Mycobacterium salmoniphilum outbreak and Mycobacterium salmoniphilum-like strains.</title>
        <authorList>
            <person name="Behra P.R.K."/>
            <person name="Das S."/>
            <person name="Pettersson B.M.F."/>
            <person name="Shirreff L."/>
            <person name="DuCote T."/>
            <person name="Jacobsson K.G."/>
            <person name="Ennis D.G."/>
            <person name="Kirsebom L.A."/>
        </authorList>
    </citation>
    <scope>NUCLEOTIDE SEQUENCE [LARGE SCALE GENOMIC DNA]</scope>
    <source>
        <strain evidence="4 5">DE 4585</strain>
    </source>
</reference>
<dbReference type="PRINTS" id="PR00455">
    <property type="entry name" value="HTHTETR"/>
</dbReference>
<feature type="DNA-binding region" description="H-T-H motif" evidence="2">
    <location>
        <begin position="37"/>
        <end position="56"/>
    </location>
</feature>
<dbReference type="InterPro" id="IPR009057">
    <property type="entry name" value="Homeodomain-like_sf"/>
</dbReference>
<gene>
    <name evidence="4" type="primary">kstR2_9</name>
    <name evidence="4" type="ORF">DE4585_04786</name>
</gene>